<dbReference type="Gene3D" id="1.10.3260.10">
    <property type="entry name" value="DNA ligase, ATP-dependent, N-terminal domain"/>
    <property type="match status" value="1"/>
</dbReference>
<keyword evidence="7" id="KW-0227">DNA damage</keyword>
<evidence type="ECO:0000256" key="10">
    <source>
        <dbReference type="ARBA" id="ARBA00023172"/>
    </source>
</evidence>
<keyword evidence="5" id="KW-0479">Metal-binding</keyword>
<evidence type="ECO:0000256" key="11">
    <source>
        <dbReference type="ARBA" id="ARBA00023204"/>
    </source>
</evidence>
<dbReference type="EC" id="6.5.1.1" evidence="1"/>
<evidence type="ECO:0000256" key="1">
    <source>
        <dbReference type="ARBA" id="ARBA00012727"/>
    </source>
</evidence>
<keyword evidence="8" id="KW-0067">ATP-binding</keyword>
<dbReference type="InterPro" id="IPR016059">
    <property type="entry name" value="DNA_ligase_ATP-dep_CS"/>
</dbReference>
<comment type="catalytic activity">
    <reaction evidence="13">
        <text>ATP + (deoxyribonucleotide)n-3'-hydroxyl + 5'-phospho-(deoxyribonucleotide)m = (deoxyribonucleotide)n+m + AMP + diphosphate.</text>
        <dbReference type="EC" id="6.5.1.1"/>
    </reaction>
</comment>
<dbReference type="PANTHER" id="PTHR45674">
    <property type="entry name" value="DNA LIGASE 1/3 FAMILY MEMBER"/>
    <property type="match status" value="1"/>
</dbReference>
<evidence type="ECO:0000256" key="7">
    <source>
        <dbReference type="ARBA" id="ARBA00022763"/>
    </source>
</evidence>
<dbReference type="SUPFAM" id="SSF50249">
    <property type="entry name" value="Nucleic acid-binding proteins"/>
    <property type="match status" value="1"/>
</dbReference>
<dbReference type="CDD" id="cd07972">
    <property type="entry name" value="OBF_DNA_ligase_Arch_LigB"/>
    <property type="match status" value="1"/>
</dbReference>
<dbReference type="InterPro" id="IPR012309">
    <property type="entry name" value="DNA_ligase_ATP-dep_C"/>
</dbReference>
<dbReference type="Pfam" id="PF04675">
    <property type="entry name" value="DNA_ligase_A_N"/>
    <property type="match status" value="1"/>
</dbReference>
<dbReference type="InterPro" id="IPR012310">
    <property type="entry name" value="DNA_ligase_ATP-dep_cent"/>
</dbReference>
<organism evidence="15 16">
    <name type="scientific">Pseudomonas phytophila</name>
    <dbReference type="NCBI Taxonomy" id="2867264"/>
    <lineage>
        <taxon>Bacteria</taxon>
        <taxon>Pseudomonadati</taxon>
        <taxon>Pseudomonadota</taxon>
        <taxon>Gammaproteobacteria</taxon>
        <taxon>Pseudomonadales</taxon>
        <taxon>Pseudomonadaceae</taxon>
        <taxon>Pseudomonas</taxon>
    </lineage>
</organism>
<dbReference type="SUPFAM" id="SSF56091">
    <property type="entry name" value="DNA ligase/mRNA capping enzyme, catalytic domain"/>
    <property type="match status" value="1"/>
</dbReference>
<evidence type="ECO:0000256" key="13">
    <source>
        <dbReference type="ARBA" id="ARBA00034003"/>
    </source>
</evidence>
<keyword evidence="9" id="KW-0460">Magnesium</keyword>
<keyword evidence="2 15" id="KW-0436">Ligase</keyword>
<keyword evidence="4" id="KW-0235">DNA replication</keyword>
<reference evidence="15" key="1">
    <citation type="submission" date="2021-08" db="EMBL/GenBank/DDBJ databases">
        <title>Complete genome sequence of Pseudomonas phytophila.</title>
        <authorList>
            <person name="Weir B.S."/>
            <person name="Templeton M.D."/>
            <person name="Arshed S."/>
            <person name="Andersen M.T."/>
            <person name="Jayaraman J."/>
        </authorList>
    </citation>
    <scope>NUCLEOTIDE SEQUENCE</scope>
    <source>
        <strain evidence="15">ICMP 23753</strain>
    </source>
</reference>
<dbReference type="CDD" id="cd07897">
    <property type="entry name" value="Adenylation_DNA_ligase_Bac1"/>
    <property type="match status" value="1"/>
</dbReference>
<evidence type="ECO:0000256" key="4">
    <source>
        <dbReference type="ARBA" id="ARBA00022705"/>
    </source>
</evidence>
<dbReference type="PROSITE" id="PS00697">
    <property type="entry name" value="DNA_LIGASE_A1"/>
    <property type="match status" value="1"/>
</dbReference>
<evidence type="ECO:0000256" key="5">
    <source>
        <dbReference type="ARBA" id="ARBA00022723"/>
    </source>
</evidence>
<dbReference type="PANTHER" id="PTHR45674:SF13">
    <property type="entry name" value="DNA LIGASE-RELATED"/>
    <property type="match status" value="1"/>
</dbReference>
<keyword evidence="12" id="KW-0131">Cell cycle</keyword>
<protein>
    <recommendedName>
        <fullName evidence="1">DNA ligase (ATP)</fullName>
        <ecNumber evidence="1">6.5.1.1</ecNumber>
    </recommendedName>
</protein>
<evidence type="ECO:0000256" key="12">
    <source>
        <dbReference type="ARBA" id="ARBA00023306"/>
    </source>
</evidence>
<dbReference type="Gene3D" id="3.30.470.30">
    <property type="entry name" value="DNA ligase/mRNA capping enzyme"/>
    <property type="match status" value="1"/>
</dbReference>
<evidence type="ECO:0000313" key="15">
    <source>
        <dbReference type="EMBL" id="UXZ95217.1"/>
    </source>
</evidence>
<dbReference type="InterPro" id="IPR036599">
    <property type="entry name" value="DNA_ligase_N_sf"/>
</dbReference>
<dbReference type="Gene3D" id="2.40.50.140">
    <property type="entry name" value="Nucleic acid-binding proteins"/>
    <property type="match status" value="1"/>
</dbReference>
<dbReference type="EMBL" id="CP081201">
    <property type="protein sequence ID" value="UXZ95217.1"/>
    <property type="molecule type" value="Genomic_DNA"/>
</dbReference>
<dbReference type="RefSeq" id="WP_263268237.1">
    <property type="nucleotide sequence ID" value="NZ_CP081201.1"/>
</dbReference>
<keyword evidence="10" id="KW-0233">DNA recombination</keyword>
<gene>
    <name evidence="15" type="ORF">K3169_23225</name>
</gene>
<evidence type="ECO:0000313" key="16">
    <source>
        <dbReference type="Proteomes" id="UP001063228"/>
    </source>
</evidence>
<dbReference type="Pfam" id="PF04679">
    <property type="entry name" value="DNA_ligase_A_C"/>
    <property type="match status" value="1"/>
</dbReference>
<evidence type="ECO:0000256" key="2">
    <source>
        <dbReference type="ARBA" id="ARBA00022598"/>
    </source>
</evidence>
<keyword evidence="6" id="KW-0547">Nucleotide-binding</keyword>
<evidence type="ECO:0000256" key="3">
    <source>
        <dbReference type="ARBA" id="ARBA00022618"/>
    </source>
</evidence>
<evidence type="ECO:0000256" key="9">
    <source>
        <dbReference type="ARBA" id="ARBA00022842"/>
    </source>
</evidence>
<proteinExistence type="predicted"/>
<dbReference type="InterPro" id="IPR026333">
    <property type="entry name" value="ATP_dep_DNA_lig_pp_1105_fam"/>
</dbReference>
<dbReference type="InterPro" id="IPR012308">
    <property type="entry name" value="DNA_ligase_ATP-dep_N"/>
</dbReference>
<dbReference type="NCBIfam" id="NF006701">
    <property type="entry name" value="PRK09247.1"/>
    <property type="match status" value="1"/>
</dbReference>
<sequence length="571" mass="64187">MKAFAELYSRLDATTSSNAKLAAMRDYFAKVPPQDAAWAVYFLSGGRPRQLVPTKLLREQAMTLGKLPEWLFEESYQAVGDLAETLALLLPEAEHDSDEGLAVWMEDKLLPLRGLPPEELAERLPTFWSQLDRVSLMVCIKLITGSFRVGVSKLLVTRALAAMADIDSKRVAQRLVGYTDLSHRPSAEGFLKLIAAESDDEHAQRGGQPYPFFLAHALQQPVDQFESLLGPAENWQVEWKWDGIRAQLVKREGRLWIWSRGEELVTDRFPELHSLVQSLPDGTVIDGEIVVWKTPETSAAAKAEFVLSADSPPDTTQAQPSVQPFALLQQRIGRKTLGKKILEEVPVVVLAYDLLEWQEHDWRSRPQHERRAQLEKVIETSKSPVLLPSPVINGKDWLDLSVQREASRSLGVEGMMLKSRDSLYGVGRTKDMGVWWKWKVDPFSVDAVLIYAQRGHGRRASLYSDYTFAVWDGPPESSQRTLVPFAKAYSGLTDEEMRKVDAIVRKTTVEKFGPVSSVTPSLVFELGFEGIALSKRHKSGIAVRFPRMLRWRQDKSVAEADSLSTLQDLLG</sequence>
<dbReference type="PROSITE" id="PS50160">
    <property type="entry name" value="DNA_LIGASE_A3"/>
    <property type="match status" value="1"/>
</dbReference>
<keyword evidence="16" id="KW-1185">Reference proteome</keyword>
<dbReference type="Pfam" id="PF01068">
    <property type="entry name" value="DNA_ligase_A_M"/>
    <property type="match status" value="1"/>
</dbReference>
<evidence type="ECO:0000256" key="8">
    <source>
        <dbReference type="ARBA" id="ARBA00022840"/>
    </source>
</evidence>
<dbReference type="Proteomes" id="UP001063228">
    <property type="component" value="Chromosome"/>
</dbReference>
<dbReference type="NCBIfam" id="TIGR04120">
    <property type="entry name" value="DNA_lig_bact"/>
    <property type="match status" value="1"/>
</dbReference>
<keyword evidence="3" id="KW-0132">Cell division</keyword>
<evidence type="ECO:0000256" key="6">
    <source>
        <dbReference type="ARBA" id="ARBA00022741"/>
    </source>
</evidence>
<evidence type="ECO:0000259" key="14">
    <source>
        <dbReference type="PROSITE" id="PS50160"/>
    </source>
</evidence>
<name>A0ABY6FBF1_9PSED</name>
<dbReference type="InterPro" id="IPR050191">
    <property type="entry name" value="ATP-dep_DNA_ligase"/>
</dbReference>
<keyword evidence="11" id="KW-0234">DNA repair</keyword>
<feature type="domain" description="ATP-dependent DNA ligase family profile" evidence="14">
    <location>
        <begin position="340"/>
        <end position="472"/>
    </location>
</feature>
<dbReference type="GO" id="GO:0003910">
    <property type="term" value="F:DNA ligase (ATP) activity"/>
    <property type="evidence" value="ECO:0007669"/>
    <property type="project" value="UniProtKB-EC"/>
</dbReference>
<dbReference type="InterPro" id="IPR012340">
    <property type="entry name" value="NA-bd_OB-fold"/>
</dbReference>
<accession>A0ABY6FBF1</accession>